<organism evidence="3 4">
    <name type="scientific">Carnobacterium divergens DSM 20623</name>
    <dbReference type="NCBI Taxonomy" id="1449336"/>
    <lineage>
        <taxon>Bacteria</taxon>
        <taxon>Bacillati</taxon>
        <taxon>Bacillota</taxon>
        <taxon>Bacilli</taxon>
        <taxon>Lactobacillales</taxon>
        <taxon>Carnobacteriaceae</taxon>
        <taxon>Carnobacterium</taxon>
    </lineage>
</organism>
<dbReference type="InterPro" id="IPR050490">
    <property type="entry name" value="Bact_solute-bd_prot1"/>
</dbReference>
<evidence type="ECO:0008006" key="5">
    <source>
        <dbReference type="Google" id="ProtNLM"/>
    </source>
</evidence>
<dbReference type="EMBL" id="JQBS01000024">
    <property type="protein sequence ID" value="KRN56706.1"/>
    <property type="molecule type" value="Genomic_DNA"/>
</dbReference>
<sequence length="542" mass="61114">MVKMKSLAVGVSLVALTAVVLGACGGKNAENDGGKDFSIADRYKLDKTKPAWELDKKEEPTTLTWYLNSDWKTIPFGDDVTTAQIKKDLNIDVKFITGDDTKLNTMFSGGDMPDIVTLFDPTSSAAKKANTWAYPLDDLAKKYDPYFKSVTYDQTFKWYQLDDGKTYGYPNYSNTQEDYDSGVIPVNTNFIIRQDIYEALGKPSVATQAEFENVMNQIKEKYPELTPFGFSPLGDTTGSLGEPLQDWLGVPLEKDGKFYDRNLDKDYLSWVKTLNKVYRDGNISDDSFADDGPTFDEKIKSGKYATLFINGTSGLVPQLQTFSNNNKGNAYMAIDGPKSTLGNEPTLNQTGISGWLVNYITKDAKDPAKAIQLFTYLLDKKGQILTRYGVEGETYQYNQDGKIEFLPEVLKLKEDNPVEYSEKYRISEFLYFNHDRNNALGVGSTDASVNQMQEWGKGKLKPHFIIENTNPDAGTPEARSFDGIKTKWSTALVGMIRSKDDAGFDKKLADYKTFLKENNWDKIEKVRNEKMKENKEKLETKD</sequence>
<evidence type="ECO:0000313" key="4">
    <source>
        <dbReference type="Proteomes" id="UP000051658"/>
    </source>
</evidence>
<proteinExistence type="predicted"/>
<protein>
    <recommendedName>
        <fullName evidence="5">Sugar ABC transporter substrate-binding protein</fullName>
    </recommendedName>
</protein>
<gene>
    <name evidence="3" type="ORF">IV74_GL000954</name>
</gene>
<comment type="caution">
    <text evidence="3">The sequence shown here is derived from an EMBL/GenBank/DDBJ whole genome shotgun (WGS) entry which is preliminary data.</text>
</comment>
<feature type="chain" id="PRO_5038857602" description="Sugar ABC transporter substrate-binding protein" evidence="2">
    <location>
        <begin position="23"/>
        <end position="542"/>
    </location>
</feature>
<evidence type="ECO:0000256" key="1">
    <source>
        <dbReference type="ARBA" id="ARBA00022729"/>
    </source>
</evidence>
<feature type="signal peptide" evidence="2">
    <location>
        <begin position="1"/>
        <end position="22"/>
    </location>
</feature>
<dbReference type="PATRIC" id="fig|1449336.4.peg.975"/>
<accession>A0A0R2HVJ4</accession>
<evidence type="ECO:0000313" key="3">
    <source>
        <dbReference type="EMBL" id="KRN56706.1"/>
    </source>
</evidence>
<keyword evidence="4" id="KW-1185">Reference proteome</keyword>
<dbReference type="AlphaFoldDB" id="A0A0R2HVJ4"/>
<name>A0A0R2HVJ4_CARDV</name>
<reference evidence="3 4" key="1">
    <citation type="journal article" date="2015" name="Genome Announc.">
        <title>Expanding the biotechnology potential of lactobacilli through comparative genomics of 213 strains and associated genera.</title>
        <authorList>
            <person name="Sun Z."/>
            <person name="Harris H.M."/>
            <person name="McCann A."/>
            <person name="Guo C."/>
            <person name="Argimon S."/>
            <person name="Zhang W."/>
            <person name="Yang X."/>
            <person name="Jeffery I.B."/>
            <person name="Cooney J.C."/>
            <person name="Kagawa T.F."/>
            <person name="Liu W."/>
            <person name="Song Y."/>
            <person name="Salvetti E."/>
            <person name="Wrobel A."/>
            <person name="Rasinkangas P."/>
            <person name="Parkhill J."/>
            <person name="Rea M.C."/>
            <person name="O'Sullivan O."/>
            <person name="Ritari J."/>
            <person name="Douillard F.P."/>
            <person name="Paul Ross R."/>
            <person name="Yang R."/>
            <person name="Briner A.E."/>
            <person name="Felis G.E."/>
            <person name="de Vos W.M."/>
            <person name="Barrangou R."/>
            <person name="Klaenhammer T.R."/>
            <person name="Caufield P.W."/>
            <person name="Cui Y."/>
            <person name="Zhang H."/>
            <person name="O'Toole P.W."/>
        </authorList>
    </citation>
    <scope>NUCLEOTIDE SEQUENCE [LARGE SCALE GENOMIC DNA]</scope>
    <source>
        <strain evidence="3 4">DSM 20623</strain>
    </source>
</reference>
<dbReference type="PROSITE" id="PS51257">
    <property type="entry name" value="PROKAR_LIPOPROTEIN"/>
    <property type="match status" value="1"/>
</dbReference>
<dbReference type="Gene3D" id="3.40.190.10">
    <property type="entry name" value="Periplasmic binding protein-like II"/>
    <property type="match status" value="2"/>
</dbReference>
<dbReference type="Proteomes" id="UP000051658">
    <property type="component" value="Unassembled WGS sequence"/>
</dbReference>
<dbReference type="SUPFAM" id="SSF53850">
    <property type="entry name" value="Periplasmic binding protein-like II"/>
    <property type="match status" value="1"/>
</dbReference>
<dbReference type="eggNOG" id="COG1653">
    <property type="taxonomic scope" value="Bacteria"/>
</dbReference>
<keyword evidence="1 2" id="KW-0732">Signal</keyword>
<dbReference type="PANTHER" id="PTHR43649:SF33">
    <property type="entry name" value="POLYGALACTURONAN_RHAMNOGALACTURONAN-BINDING PROTEIN YTCQ"/>
    <property type="match status" value="1"/>
</dbReference>
<dbReference type="PANTHER" id="PTHR43649">
    <property type="entry name" value="ARABINOSE-BINDING PROTEIN-RELATED"/>
    <property type="match status" value="1"/>
</dbReference>
<evidence type="ECO:0000256" key="2">
    <source>
        <dbReference type="SAM" id="SignalP"/>
    </source>
</evidence>